<dbReference type="GO" id="GO:0006508">
    <property type="term" value="P:proteolysis"/>
    <property type="evidence" value="ECO:0007669"/>
    <property type="project" value="InterPro"/>
</dbReference>
<dbReference type="SUPFAM" id="SSF52743">
    <property type="entry name" value="Subtilisin-like"/>
    <property type="match status" value="1"/>
</dbReference>
<dbReference type="Pfam" id="PF00082">
    <property type="entry name" value="Peptidase_S8"/>
    <property type="match status" value="1"/>
</dbReference>
<feature type="region of interest" description="Disordered" evidence="4">
    <location>
        <begin position="105"/>
        <end position="133"/>
    </location>
</feature>
<evidence type="ECO:0000256" key="2">
    <source>
        <dbReference type="ARBA" id="ARBA00022729"/>
    </source>
</evidence>
<feature type="region of interest" description="Disordered" evidence="4">
    <location>
        <begin position="15"/>
        <end position="35"/>
    </location>
</feature>
<feature type="compositionally biased region" description="Polar residues" evidence="4">
    <location>
        <begin position="105"/>
        <end position="121"/>
    </location>
</feature>
<feature type="domain" description="Peptidase S8/S53" evidence="5">
    <location>
        <begin position="15"/>
        <end position="109"/>
    </location>
</feature>
<dbReference type="InterPro" id="IPR000209">
    <property type="entry name" value="Peptidase_S8/S53_dom"/>
</dbReference>
<dbReference type="PROSITE" id="PS51892">
    <property type="entry name" value="SUBTILASE"/>
    <property type="match status" value="1"/>
</dbReference>
<sequence>MGLAAEGKGLLAGAAGISSRGPNYHTPEIVKPDVTTPGIKIHRSMDSLVSPSELNFDPSRTEFNISSQTSISCPHESSIAALLRQRLPDWSPAAIKSTITTTANNIDNSGKPSQDLASMSTPFDIGAGHINTN</sequence>
<gene>
    <name evidence="6" type="ORF">A4U43_C06F4000</name>
</gene>
<comment type="similarity">
    <text evidence="1 3">Belongs to the peptidase S8 family.</text>
</comment>
<accession>A0A5P1EJE6</accession>
<reference evidence="7" key="1">
    <citation type="journal article" date="2017" name="Nat. Commun.">
        <title>The asparagus genome sheds light on the origin and evolution of a young Y chromosome.</title>
        <authorList>
            <person name="Harkess A."/>
            <person name="Zhou J."/>
            <person name="Xu C."/>
            <person name="Bowers J.E."/>
            <person name="Van der Hulst R."/>
            <person name="Ayyampalayam S."/>
            <person name="Mercati F."/>
            <person name="Riccardi P."/>
            <person name="McKain M.R."/>
            <person name="Kakrana A."/>
            <person name="Tang H."/>
            <person name="Ray J."/>
            <person name="Groenendijk J."/>
            <person name="Arikit S."/>
            <person name="Mathioni S.M."/>
            <person name="Nakano M."/>
            <person name="Shan H."/>
            <person name="Telgmann-Rauber A."/>
            <person name="Kanno A."/>
            <person name="Yue Z."/>
            <person name="Chen H."/>
            <person name="Li W."/>
            <person name="Chen Y."/>
            <person name="Xu X."/>
            <person name="Zhang Y."/>
            <person name="Luo S."/>
            <person name="Chen H."/>
            <person name="Gao J."/>
            <person name="Mao Z."/>
            <person name="Pires J.C."/>
            <person name="Luo M."/>
            <person name="Kudrna D."/>
            <person name="Wing R.A."/>
            <person name="Meyers B.C."/>
            <person name="Yi K."/>
            <person name="Kong H."/>
            <person name="Lavrijsen P."/>
            <person name="Sunseri F."/>
            <person name="Falavigna A."/>
            <person name="Ye Y."/>
            <person name="Leebens-Mack J.H."/>
            <person name="Chen G."/>
        </authorList>
    </citation>
    <scope>NUCLEOTIDE SEQUENCE [LARGE SCALE GENOMIC DNA]</scope>
    <source>
        <strain evidence="7">cv. DH0086</strain>
    </source>
</reference>
<comment type="caution">
    <text evidence="3">Lacks conserved residue(s) required for the propagation of feature annotation.</text>
</comment>
<evidence type="ECO:0000256" key="1">
    <source>
        <dbReference type="ARBA" id="ARBA00011073"/>
    </source>
</evidence>
<dbReference type="OMA" id="FTHEPNI"/>
<keyword evidence="2" id="KW-0732">Signal</keyword>
<dbReference type="GO" id="GO:0004252">
    <property type="term" value="F:serine-type endopeptidase activity"/>
    <property type="evidence" value="ECO:0007669"/>
    <property type="project" value="InterPro"/>
</dbReference>
<organism evidence="6 7">
    <name type="scientific">Asparagus officinalis</name>
    <name type="common">Garden asparagus</name>
    <dbReference type="NCBI Taxonomy" id="4686"/>
    <lineage>
        <taxon>Eukaryota</taxon>
        <taxon>Viridiplantae</taxon>
        <taxon>Streptophyta</taxon>
        <taxon>Embryophyta</taxon>
        <taxon>Tracheophyta</taxon>
        <taxon>Spermatophyta</taxon>
        <taxon>Magnoliopsida</taxon>
        <taxon>Liliopsida</taxon>
        <taxon>Asparagales</taxon>
        <taxon>Asparagaceae</taxon>
        <taxon>Asparagoideae</taxon>
        <taxon>Asparagus</taxon>
    </lineage>
</organism>
<dbReference type="EMBL" id="CM007386">
    <property type="protein sequence ID" value="ONK66085.1"/>
    <property type="molecule type" value="Genomic_DNA"/>
</dbReference>
<proteinExistence type="inferred from homology"/>
<dbReference type="Proteomes" id="UP000243459">
    <property type="component" value="Chromosome 6"/>
</dbReference>
<dbReference type="Gramene" id="ONK66085">
    <property type="protein sequence ID" value="ONK66085"/>
    <property type="gene ID" value="A4U43_C06F4000"/>
</dbReference>
<dbReference type="InterPro" id="IPR045051">
    <property type="entry name" value="SBT"/>
</dbReference>
<evidence type="ECO:0000256" key="3">
    <source>
        <dbReference type="PROSITE-ProRule" id="PRU01240"/>
    </source>
</evidence>
<evidence type="ECO:0000256" key="4">
    <source>
        <dbReference type="SAM" id="MobiDB-lite"/>
    </source>
</evidence>
<dbReference type="Gene3D" id="3.40.50.200">
    <property type="entry name" value="Peptidase S8/S53 domain"/>
    <property type="match status" value="1"/>
</dbReference>
<name>A0A5P1EJE6_ASPOF</name>
<keyword evidence="7" id="KW-1185">Reference proteome</keyword>
<dbReference type="InterPro" id="IPR036852">
    <property type="entry name" value="Peptidase_S8/S53_dom_sf"/>
</dbReference>
<evidence type="ECO:0000313" key="6">
    <source>
        <dbReference type="EMBL" id="ONK66085.1"/>
    </source>
</evidence>
<dbReference type="PANTHER" id="PTHR10795">
    <property type="entry name" value="PROPROTEIN CONVERTASE SUBTILISIN/KEXIN"/>
    <property type="match status" value="1"/>
</dbReference>
<dbReference type="AlphaFoldDB" id="A0A5P1EJE6"/>
<evidence type="ECO:0000313" key="7">
    <source>
        <dbReference type="Proteomes" id="UP000243459"/>
    </source>
</evidence>
<evidence type="ECO:0000259" key="5">
    <source>
        <dbReference type="Pfam" id="PF00082"/>
    </source>
</evidence>
<protein>
    <recommendedName>
        <fullName evidence="5">Peptidase S8/S53 domain-containing protein</fullName>
    </recommendedName>
</protein>